<dbReference type="InterPro" id="IPR032421">
    <property type="entry name" value="PMT_4TMC"/>
</dbReference>
<evidence type="ECO:0000256" key="6">
    <source>
        <dbReference type="ARBA" id="ARBA00022692"/>
    </source>
</evidence>
<dbReference type="RefSeq" id="XP_068369125.1">
    <property type="nucleotide sequence ID" value="XM_068514162.1"/>
</dbReference>
<keyword evidence="6 9" id="KW-0812">Transmembrane</keyword>
<evidence type="ECO:0000256" key="5">
    <source>
        <dbReference type="ARBA" id="ARBA00022679"/>
    </source>
</evidence>
<dbReference type="AlphaFoldDB" id="A0A1J4L270"/>
<evidence type="ECO:0000256" key="7">
    <source>
        <dbReference type="ARBA" id="ARBA00022989"/>
    </source>
</evidence>
<evidence type="ECO:0000313" key="13">
    <source>
        <dbReference type="Proteomes" id="UP000179807"/>
    </source>
</evidence>
<dbReference type="Proteomes" id="UP000179807">
    <property type="component" value="Unassembled WGS sequence"/>
</dbReference>
<protein>
    <submittedName>
        <fullName evidence="12">Dolichyl-phosphate-mannose-protein mannosyltransferase</fullName>
    </submittedName>
</protein>
<dbReference type="OrthoDB" id="4896at2759"/>
<name>A0A1J4L270_9EUKA</name>
<feature type="transmembrane region" description="Helical" evidence="9">
    <location>
        <begin position="113"/>
        <end position="135"/>
    </location>
</feature>
<evidence type="ECO:0000256" key="8">
    <source>
        <dbReference type="ARBA" id="ARBA00023136"/>
    </source>
</evidence>
<keyword evidence="5" id="KW-0808">Transferase</keyword>
<dbReference type="PANTHER" id="PTHR10050:SF46">
    <property type="entry name" value="PROTEIN O-MANNOSYL-TRANSFERASE 2"/>
    <property type="match status" value="1"/>
</dbReference>
<feature type="domain" description="ArnT-like N-terminal" evidence="10">
    <location>
        <begin position="15"/>
        <end position="242"/>
    </location>
</feature>
<feature type="transmembrane region" description="Helical" evidence="9">
    <location>
        <begin position="340"/>
        <end position="358"/>
    </location>
</feature>
<feature type="transmembrane region" description="Helical" evidence="9">
    <location>
        <begin position="12"/>
        <end position="29"/>
    </location>
</feature>
<dbReference type="PANTHER" id="PTHR10050">
    <property type="entry name" value="DOLICHYL-PHOSPHATE-MANNOSE--PROTEIN MANNOSYLTRANSFERASE"/>
    <property type="match status" value="1"/>
</dbReference>
<feature type="transmembrane region" description="Helical" evidence="9">
    <location>
        <begin position="388"/>
        <end position="406"/>
    </location>
</feature>
<accession>A0A1J4L270</accession>
<dbReference type="GO" id="GO:0012505">
    <property type="term" value="C:endomembrane system"/>
    <property type="evidence" value="ECO:0007669"/>
    <property type="project" value="UniProtKB-SubCell"/>
</dbReference>
<keyword evidence="8 9" id="KW-0472">Membrane</keyword>
<evidence type="ECO:0000256" key="4">
    <source>
        <dbReference type="ARBA" id="ARBA00022676"/>
    </source>
</evidence>
<keyword evidence="13" id="KW-1185">Reference proteome</keyword>
<proteinExistence type="inferred from homology"/>
<evidence type="ECO:0000256" key="2">
    <source>
        <dbReference type="ARBA" id="ARBA00004922"/>
    </source>
</evidence>
<feature type="transmembrane region" description="Helical" evidence="9">
    <location>
        <begin position="223"/>
        <end position="247"/>
    </location>
</feature>
<dbReference type="UniPathway" id="UPA00378"/>
<comment type="subcellular location">
    <subcellularLocation>
        <location evidence="1">Endomembrane system</location>
        <topology evidence="1">Multi-pass membrane protein</topology>
    </subcellularLocation>
</comment>
<evidence type="ECO:0000313" key="12">
    <source>
        <dbReference type="EMBL" id="OHT15989.1"/>
    </source>
</evidence>
<comment type="similarity">
    <text evidence="3">Belongs to the glycosyltransferase 39 family.</text>
</comment>
<dbReference type="VEuPathDB" id="TrichDB:TRFO_42146"/>
<evidence type="ECO:0000256" key="3">
    <source>
        <dbReference type="ARBA" id="ARBA00007222"/>
    </source>
</evidence>
<dbReference type="InterPro" id="IPR003342">
    <property type="entry name" value="ArnT-like_N"/>
</dbReference>
<dbReference type="Pfam" id="PF02366">
    <property type="entry name" value="PMT"/>
    <property type="match status" value="1"/>
</dbReference>
<evidence type="ECO:0000259" key="11">
    <source>
        <dbReference type="Pfam" id="PF16192"/>
    </source>
</evidence>
<keyword evidence="4 12" id="KW-0328">Glycosyltransferase</keyword>
<gene>
    <name evidence="12" type="ORF">TRFO_42146</name>
</gene>
<keyword evidence="7 9" id="KW-1133">Transmembrane helix</keyword>
<evidence type="ECO:0000259" key="10">
    <source>
        <dbReference type="Pfam" id="PF02366"/>
    </source>
</evidence>
<feature type="transmembrane region" description="Helical" evidence="9">
    <location>
        <begin position="365"/>
        <end position="382"/>
    </location>
</feature>
<dbReference type="GeneID" id="94848866"/>
<organism evidence="12 13">
    <name type="scientific">Tritrichomonas foetus</name>
    <dbReference type="NCBI Taxonomy" id="1144522"/>
    <lineage>
        <taxon>Eukaryota</taxon>
        <taxon>Metamonada</taxon>
        <taxon>Parabasalia</taxon>
        <taxon>Tritrichomonadida</taxon>
        <taxon>Tritrichomonadidae</taxon>
        <taxon>Tritrichomonas</taxon>
    </lineage>
</organism>
<comment type="caution">
    <text evidence="12">The sequence shown here is derived from an EMBL/GenBank/DDBJ whole genome shotgun (WGS) entry which is preliminary data.</text>
</comment>
<dbReference type="Pfam" id="PF16192">
    <property type="entry name" value="PMT_4TMC"/>
    <property type="match status" value="1"/>
</dbReference>
<feature type="domain" description="Protein O-mannosyl-transferase C-terminal four TM" evidence="11">
    <location>
        <begin position="285"/>
        <end position="455"/>
    </location>
</feature>
<dbReference type="GO" id="GO:0004169">
    <property type="term" value="F:dolichyl-phosphate-mannose-protein mannosyltransferase activity"/>
    <property type="evidence" value="ECO:0007669"/>
    <property type="project" value="TreeGrafter"/>
</dbReference>
<dbReference type="InterPro" id="IPR027005">
    <property type="entry name" value="PMT-like"/>
</dbReference>
<comment type="pathway">
    <text evidence="2">Protein modification; protein glycosylation.</text>
</comment>
<evidence type="ECO:0000256" key="9">
    <source>
        <dbReference type="SAM" id="Phobius"/>
    </source>
</evidence>
<reference evidence="12" key="1">
    <citation type="submission" date="2016-10" db="EMBL/GenBank/DDBJ databases">
        <authorList>
            <person name="Benchimol M."/>
            <person name="Almeida L.G."/>
            <person name="Vasconcelos A.T."/>
            <person name="Perreira-Neves A."/>
            <person name="Rosa I.A."/>
            <person name="Tasca T."/>
            <person name="Bogo M.R."/>
            <person name="de Souza W."/>
        </authorList>
    </citation>
    <scope>NUCLEOTIDE SEQUENCE [LARGE SCALE GENOMIC DNA]</scope>
    <source>
        <strain evidence="12">K</strain>
    </source>
</reference>
<feature type="transmembrane region" description="Helical" evidence="9">
    <location>
        <begin position="418"/>
        <end position="438"/>
    </location>
</feature>
<sequence>MKNLFTTSDSFAIVILSFVALFTRLWLIADPDQITFDEVHFGNFTNWYIKKEFFFDIHPPLGKMIMAAIADLTQYKGDIDYGSKFGQSYHHNELFFVSQRITPAIFSAMTSPLIYAACRCLSFSTLSSFCAGIILTSDISLIVEGKFILSDGVLHFFVALHIFTLCLFLSKSTLFRTLICGFTLGCAAACKYTALGLYAIDGMSQLVWIFVSVPKLSQVIKRALLLLIPSFVAFLGAWIWHFIILYYTGHNSEYLYPEYSATIFSKEKEPFYYWGDRLIGSSLLERIANWNVVMNNINMRSDIPHPFESQPIYWPLLMDKWIGFLSIAGSRNIECMGTPFVYWFVFLGLVLTIFALPFRKADWRNLLFCWGWMVSYFPFILVPRTMFLYHYLIPLMFGILNLVALIENAFPKEIRSAVVLMVTILCFLCFIFFSPWAYGIRCPDCKDTRMWTERWLHGPPKTVHTYGVEIFNTTEKYRTLPL</sequence>
<dbReference type="EMBL" id="MLAK01000162">
    <property type="protein sequence ID" value="OHT15989.1"/>
    <property type="molecule type" value="Genomic_DNA"/>
</dbReference>
<feature type="transmembrane region" description="Helical" evidence="9">
    <location>
        <begin position="147"/>
        <end position="170"/>
    </location>
</feature>
<dbReference type="GO" id="GO:0016020">
    <property type="term" value="C:membrane"/>
    <property type="evidence" value="ECO:0007669"/>
    <property type="project" value="InterPro"/>
</dbReference>
<evidence type="ECO:0000256" key="1">
    <source>
        <dbReference type="ARBA" id="ARBA00004127"/>
    </source>
</evidence>